<keyword evidence="2" id="KW-1185">Reference proteome</keyword>
<dbReference type="HOGENOM" id="CLU_029034_0_0_11"/>
<dbReference type="InterPro" id="IPR001646">
    <property type="entry name" value="5peptide_repeat"/>
</dbReference>
<proteinExistence type="predicted"/>
<name>I0V072_9PSEU</name>
<organism evidence="1 2">
    <name type="scientific">Saccharomonospora xinjiangensis XJ-54</name>
    <dbReference type="NCBI Taxonomy" id="882086"/>
    <lineage>
        <taxon>Bacteria</taxon>
        <taxon>Bacillati</taxon>
        <taxon>Actinomycetota</taxon>
        <taxon>Actinomycetes</taxon>
        <taxon>Pseudonocardiales</taxon>
        <taxon>Pseudonocardiaceae</taxon>
        <taxon>Saccharomonospora</taxon>
    </lineage>
</organism>
<dbReference type="Pfam" id="PF13576">
    <property type="entry name" value="Pentapeptide_3"/>
    <property type="match status" value="2"/>
</dbReference>
<evidence type="ECO:0008006" key="3">
    <source>
        <dbReference type="Google" id="ProtNLM"/>
    </source>
</evidence>
<dbReference type="OrthoDB" id="8440251at2"/>
<dbReference type="eggNOG" id="COG1357">
    <property type="taxonomic scope" value="Bacteria"/>
</dbReference>
<gene>
    <name evidence="1" type="ORF">SacxiDRAFT_1273</name>
</gene>
<dbReference type="EMBL" id="JH636049">
    <property type="protein sequence ID" value="EID53525.1"/>
    <property type="molecule type" value="Genomic_DNA"/>
</dbReference>
<dbReference type="STRING" id="882086.SacxiDRAFT_1273"/>
<accession>I0V072</accession>
<sequence>MNEPYRAAADRLDDDNAVERLAGLAALQRLGQSEPAQRPAIVEAWCDYLRRPFLDPEAEGLGERERADRRDELEVRHRIQWLLREHVHSGPYRGEPASPQYWGDELEVDLARATLHTLDLSFRSIHPRATFPGARFLGDTVFTGAGFGEYASFFKAVFSGDSTSFRDSTFTGEGMSFDGATFAGETSFEQSSFSGAAWFSGAVFGGRTSFEQSSFSGDAWFTGAVFSGRTSFAGAVFHSDTLFEHATFAGDTSFRTTSLRGDDAWFEGVTFAGRTDFGEAFFGGMAWFEGAMFRGEARFDAATFGDDDNRFDDVVAPYGASHVWPEGWTLVRESDVEGSAGGGRGVFWGRLTLLEDMAENGFDELAEDGPW</sequence>
<evidence type="ECO:0000313" key="2">
    <source>
        <dbReference type="Proteomes" id="UP000004691"/>
    </source>
</evidence>
<dbReference type="Proteomes" id="UP000004691">
    <property type="component" value="Unassembled WGS sequence"/>
</dbReference>
<dbReference type="AlphaFoldDB" id="I0V072"/>
<reference evidence="1 2" key="1">
    <citation type="submission" date="2012-01" db="EMBL/GenBank/DDBJ databases">
        <title>Improved High-Quality Draft sequence of Saccharomonospora xinjiangensis XJ-54.</title>
        <authorList>
            <consortium name="US DOE Joint Genome Institute"/>
            <person name="Lucas S."/>
            <person name="Han J."/>
            <person name="Lapidus A."/>
            <person name="Cheng J.-F."/>
            <person name="Goodwin L."/>
            <person name="Pitluck S."/>
            <person name="Peters L."/>
            <person name="Mikhailova N."/>
            <person name="Teshima H."/>
            <person name="Detter J.C."/>
            <person name="Han C."/>
            <person name="Tapia R."/>
            <person name="Land M."/>
            <person name="Hauser L."/>
            <person name="Kyrpides N."/>
            <person name="Ivanova N."/>
            <person name="Pagani I."/>
            <person name="Brambilla E.-M."/>
            <person name="Klenk H.-P."/>
            <person name="Woyke T."/>
        </authorList>
    </citation>
    <scope>NUCLEOTIDE SEQUENCE [LARGE SCALE GENOMIC DNA]</scope>
    <source>
        <strain evidence="1 2">XJ-54</strain>
    </source>
</reference>
<protein>
    <recommendedName>
        <fullName evidence="3">Low-complexity protein</fullName>
    </recommendedName>
</protein>
<dbReference type="RefSeq" id="WP_006237651.1">
    <property type="nucleotide sequence ID" value="NZ_JH636049.1"/>
</dbReference>
<evidence type="ECO:0000313" key="1">
    <source>
        <dbReference type="EMBL" id="EID53525.1"/>
    </source>
</evidence>